<dbReference type="InterPro" id="IPR043132">
    <property type="entry name" value="BCAT-like_C"/>
</dbReference>
<comment type="caution">
    <text evidence="1">The sequence shown here is derived from an EMBL/GenBank/DDBJ whole genome shotgun (WGS) entry which is preliminary data.</text>
</comment>
<keyword evidence="2" id="KW-1185">Reference proteome</keyword>
<dbReference type="InterPro" id="IPR036038">
    <property type="entry name" value="Aminotransferase-like"/>
</dbReference>
<dbReference type="OrthoDB" id="59470at2759"/>
<dbReference type="PANTHER" id="PTHR47703">
    <property type="entry name" value="D-AMINOACID AMINOTRANSFERASE-LIKE PLP-DEPENDENT ENZYMES SUPERFAMILY PROTEIN"/>
    <property type="match status" value="1"/>
</dbReference>
<evidence type="ECO:0000313" key="2">
    <source>
        <dbReference type="Proteomes" id="UP000240830"/>
    </source>
</evidence>
<dbReference type="GO" id="GO:0003824">
    <property type="term" value="F:catalytic activity"/>
    <property type="evidence" value="ECO:0007669"/>
    <property type="project" value="InterPro"/>
</dbReference>
<reference evidence="1 2" key="1">
    <citation type="submission" date="2016-10" db="EMBL/GenBank/DDBJ databases">
        <title>The genome of Paramicrosporidium saccamoebae is the missing link in understanding Cryptomycota and Microsporidia evolution.</title>
        <authorList>
            <person name="Quandt C.A."/>
            <person name="Beaudet D."/>
            <person name="Corsaro D."/>
            <person name="Michel R."/>
            <person name="Corradi N."/>
            <person name="James T."/>
        </authorList>
    </citation>
    <scope>NUCLEOTIDE SEQUENCE [LARGE SCALE GENOMIC DNA]</scope>
    <source>
        <strain evidence="1 2">KSL3</strain>
    </source>
</reference>
<proteinExistence type="predicted"/>
<dbReference type="Pfam" id="PF01063">
    <property type="entry name" value="Aminotran_4"/>
    <property type="match status" value="1"/>
</dbReference>
<name>A0A2H9TLC0_9FUNG</name>
<dbReference type="InterPro" id="IPR001544">
    <property type="entry name" value="Aminotrans_IV"/>
</dbReference>
<gene>
    <name evidence="1" type="ORF">PSACC_01680</name>
</gene>
<dbReference type="EMBL" id="MTSL01000117">
    <property type="protein sequence ID" value="PJF18534.1"/>
    <property type="molecule type" value="Genomic_DNA"/>
</dbReference>
<dbReference type="PANTHER" id="PTHR47703:SF2">
    <property type="entry name" value="D-AMINOACID AMINOTRANSFERASE-LIKE PLP-DEPENDENT ENZYMES SUPERFAMILY PROTEIN"/>
    <property type="match status" value="1"/>
</dbReference>
<dbReference type="SUPFAM" id="SSF56752">
    <property type="entry name" value="D-aminoacid aminotransferase-like PLP-dependent enzymes"/>
    <property type="match status" value="1"/>
</dbReference>
<dbReference type="Proteomes" id="UP000240830">
    <property type="component" value="Unassembled WGS sequence"/>
</dbReference>
<evidence type="ECO:0000313" key="1">
    <source>
        <dbReference type="EMBL" id="PJF18534.1"/>
    </source>
</evidence>
<protein>
    <submittedName>
        <fullName evidence="1">Uncharacterized protein</fullName>
    </submittedName>
</protein>
<dbReference type="AlphaFoldDB" id="A0A2H9TLC0"/>
<accession>A0A2H9TLC0</accession>
<organism evidence="1 2">
    <name type="scientific">Paramicrosporidium saccamoebae</name>
    <dbReference type="NCBI Taxonomy" id="1246581"/>
    <lineage>
        <taxon>Eukaryota</taxon>
        <taxon>Fungi</taxon>
        <taxon>Fungi incertae sedis</taxon>
        <taxon>Cryptomycota</taxon>
        <taxon>Cryptomycota incertae sedis</taxon>
        <taxon>Paramicrosporidium</taxon>
    </lineage>
</organism>
<sequence length="452" mass="50617">MIRGTYRDQIQRPKSNTNLKMLAAQYVEEERTKLDLMIRERRVLLEKELNESLQRLKKELPNGFLKLTLREFLQLETLTRNTIVDKERRMTRSMARHSQRETIVVEQKRQTIVTETNTVAQTPKFHPGLPETPAALRGNRKRNTATAKATTNSSNIFAEPRTTIRGSISSKRAAGLMSVELTDGKVLDVDITESPKWCAGQVEKMEWDGTVTELLLNYSGCVYTTLRTIDNGKRIVELAAHARRLDDALVSILQAALPDDPTCNYKITVIVTKNKILAIPEAMPPKPSFVQIEIKSLSRRTPTIKSTNWVADRQSVEQARRPESNEIVMLKGDELVEGLSSNLAVIRTIGDFIEIRTAPKGRVLAGTIMELVKQAVEGMNNVKLIEECPRMAKLSSYEAVFITSTSRLVMPVDCIILPDGSTINVKSSANPTLLCIGEAVEQLLASRSTSLY</sequence>
<dbReference type="Gene3D" id="3.20.10.10">
    <property type="entry name" value="D-amino Acid Aminotransferase, subunit A, domain 2"/>
    <property type="match status" value="1"/>
</dbReference>